<gene>
    <name evidence="2" type="ORF">LOC68_10060</name>
</gene>
<evidence type="ECO:0000256" key="1">
    <source>
        <dbReference type="SAM" id="SignalP"/>
    </source>
</evidence>
<evidence type="ECO:0000313" key="3">
    <source>
        <dbReference type="Proteomes" id="UP001139103"/>
    </source>
</evidence>
<comment type="caution">
    <text evidence="2">The sequence shown here is derived from an EMBL/GenBank/DDBJ whole genome shotgun (WGS) entry which is preliminary data.</text>
</comment>
<name>A0A9X1MKN5_9BACT</name>
<accession>A0A9X1MKN5</accession>
<dbReference type="Gene3D" id="2.60.120.560">
    <property type="entry name" value="Exo-inulinase, domain 1"/>
    <property type="match status" value="1"/>
</dbReference>
<dbReference type="EMBL" id="JAJKFT010000004">
    <property type="protein sequence ID" value="MCC9628743.1"/>
    <property type="molecule type" value="Genomic_DNA"/>
</dbReference>
<feature type="signal peptide" evidence="1">
    <location>
        <begin position="1"/>
        <end position="26"/>
    </location>
</feature>
<keyword evidence="3" id="KW-1185">Reference proteome</keyword>
<proteinExistence type="predicted"/>
<dbReference type="Proteomes" id="UP001139103">
    <property type="component" value="Unassembled WGS sequence"/>
</dbReference>
<evidence type="ECO:0000313" key="2">
    <source>
        <dbReference type="EMBL" id="MCC9628743.1"/>
    </source>
</evidence>
<organism evidence="2 3">
    <name type="scientific">Blastopirellula sediminis</name>
    <dbReference type="NCBI Taxonomy" id="2894196"/>
    <lineage>
        <taxon>Bacteria</taxon>
        <taxon>Pseudomonadati</taxon>
        <taxon>Planctomycetota</taxon>
        <taxon>Planctomycetia</taxon>
        <taxon>Pirellulales</taxon>
        <taxon>Pirellulaceae</taxon>
        <taxon>Blastopirellula</taxon>
    </lineage>
</organism>
<feature type="chain" id="PRO_5040850630" evidence="1">
    <location>
        <begin position="27"/>
        <end position="204"/>
    </location>
</feature>
<dbReference type="RefSeq" id="WP_230218200.1">
    <property type="nucleotide sequence ID" value="NZ_JAJKFT010000004.1"/>
</dbReference>
<sequence>MKSRIRISAPALACFLILGAIGSLQAETELLSDHFVSPKHPARRAARGDWQVKEGVISCPFDQELYKKFKDHGPIVFYDLAYRDAVIRFSFKATESTIVTFTENNAEGHVFRIIMRPEGYNVRAFPPEGEKHSIQAAAGKEALFQSGEWVDMQVTSKGEEVTVKIGDKFEQTFRHTSYGRDKKNFSVSFNEGTFALKDVVVKAY</sequence>
<protein>
    <submittedName>
        <fullName evidence="2">DUF1080 domain-containing protein</fullName>
    </submittedName>
</protein>
<reference evidence="2" key="1">
    <citation type="submission" date="2021-11" db="EMBL/GenBank/DDBJ databases">
        <title>Genome sequence.</title>
        <authorList>
            <person name="Sun Q."/>
        </authorList>
    </citation>
    <scope>NUCLEOTIDE SEQUENCE</scope>
    <source>
        <strain evidence="2">JC732</strain>
    </source>
</reference>
<dbReference type="AlphaFoldDB" id="A0A9X1MKN5"/>
<keyword evidence="1" id="KW-0732">Signal</keyword>